<accession>A0A8S9T350</accession>
<reference evidence="1" key="2">
    <citation type="submission" date="2019-11" db="EMBL/GenBank/DDBJ databases">
        <title>Improved Assembly of Tolypothrix boutellei genome.</title>
        <authorList>
            <person name="Sarangi A.N."/>
            <person name="Mukherjee M."/>
            <person name="Ghosh S."/>
            <person name="Singh D."/>
            <person name="Das A."/>
            <person name="Kant S."/>
            <person name="Prusty A."/>
            <person name="Tripathy S."/>
        </authorList>
    </citation>
    <scope>NUCLEOTIDE SEQUENCE</scope>
    <source>
        <strain evidence="1">VB521301</strain>
    </source>
</reference>
<gene>
    <name evidence="1" type="ORF">DA73_0400011175</name>
</gene>
<proteinExistence type="predicted"/>
<dbReference type="Proteomes" id="UP000029738">
    <property type="component" value="Unassembled WGS sequence"/>
</dbReference>
<comment type="caution">
    <text evidence="1">The sequence shown here is derived from an EMBL/GenBank/DDBJ whole genome shotgun (WGS) entry which is preliminary data.</text>
</comment>
<protein>
    <submittedName>
        <fullName evidence="1">Uncharacterized protein</fullName>
    </submittedName>
</protein>
<evidence type="ECO:0000313" key="1">
    <source>
        <dbReference type="EMBL" id="KAF3885969.1"/>
    </source>
</evidence>
<name>A0A8S9T350_9CYAN</name>
<dbReference type="RefSeq" id="WP_038072544.1">
    <property type="nucleotide sequence ID" value="NZ_JHEG04000001.1"/>
</dbReference>
<reference evidence="1" key="1">
    <citation type="journal article" date="2015" name="Genome Announc.">
        <title>Draft Genome Sequence of Tolypothrix boutellei Strain VB521301.</title>
        <authorList>
            <person name="Chandrababunaidu M.M."/>
            <person name="Singh D."/>
            <person name="Sen D."/>
            <person name="Bhan S."/>
            <person name="Das S."/>
            <person name="Gupta A."/>
            <person name="Adhikary S.P."/>
            <person name="Tripathy S."/>
        </authorList>
    </citation>
    <scope>NUCLEOTIDE SEQUENCE</scope>
    <source>
        <strain evidence="1">VB521301</strain>
    </source>
</reference>
<keyword evidence="2" id="KW-1185">Reference proteome</keyword>
<dbReference type="AlphaFoldDB" id="A0A8S9T350"/>
<dbReference type="OrthoDB" id="512872at2"/>
<sequence>MMQSDILVLQASWDELAIKYAYLVKPPVSSSNTLIVSIVTYQIEVTAAIPTGGFVNAEEIESDWLNDVQKKTLLDYLQITLSLLRFEEIVDQKMLCADRQPILKRQITNPSILHLAHLLRAEMEAPKFFSQQFVSSIIKALIIHCWYQL</sequence>
<evidence type="ECO:0000313" key="2">
    <source>
        <dbReference type="Proteomes" id="UP000029738"/>
    </source>
</evidence>
<organism evidence="1 2">
    <name type="scientific">Tolypothrix bouteillei VB521301</name>
    <dbReference type="NCBI Taxonomy" id="1479485"/>
    <lineage>
        <taxon>Bacteria</taxon>
        <taxon>Bacillati</taxon>
        <taxon>Cyanobacteriota</taxon>
        <taxon>Cyanophyceae</taxon>
        <taxon>Nostocales</taxon>
        <taxon>Tolypothrichaceae</taxon>
        <taxon>Tolypothrix</taxon>
    </lineage>
</organism>
<dbReference type="EMBL" id="JHEG04000001">
    <property type="protein sequence ID" value="KAF3885969.1"/>
    <property type="molecule type" value="Genomic_DNA"/>
</dbReference>